<dbReference type="Pfam" id="PF13374">
    <property type="entry name" value="TPR_10"/>
    <property type="match status" value="1"/>
</dbReference>
<proteinExistence type="predicted"/>
<protein>
    <recommendedName>
        <fullName evidence="5">Kinesin light chain</fullName>
    </recommendedName>
</protein>
<dbReference type="InterPro" id="IPR019734">
    <property type="entry name" value="TPR_rpt"/>
</dbReference>
<dbReference type="PANTHER" id="PTHR45641">
    <property type="entry name" value="TETRATRICOPEPTIDE REPEAT PROTEIN (AFU_ORTHOLOGUE AFUA_6G03870)"/>
    <property type="match status" value="1"/>
</dbReference>
<gene>
    <name evidence="4" type="ORF">CDEB00056_LOCUS13174</name>
</gene>
<evidence type="ECO:0000313" key="4">
    <source>
        <dbReference type="EMBL" id="CAE0468321.1"/>
    </source>
</evidence>
<keyword evidence="2 3" id="KW-0802">TPR repeat</keyword>
<dbReference type="AlphaFoldDB" id="A0A7S3Q7F7"/>
<name>A0A7S3Q7F7_9STRA</name>
<dbReference type="EMBL" id="HBIO01017130">
    <property type="protein sequence ID" value="CAE0468321.1"/>
    <property type="molecule type" value="Transcribed_RNA"/>
</dbReference>
<feature type="repeat" description="TPR" evidence="3">
    <location>
        <begin position="112"/>
        <end position="145"/>
    </location>
</feature>
<evidence type="ECO:0000256" key="1">
    <source>
        <dbReference type="ARBA" id="ARBA00022737"/>
    </source>
</evidence>
<sequence>MLVTILNIARIHHLQNDIFLSLEMYEEALSIQRKTSSLLDISTTLVNIGRLHERLEHLCEELGPQHLEVSTLMNSMGLVFCQKRWYAKATASFEECVCIRRLALSIADRDMATVLYNVATAYLETDRFDDALRTYKECLYHERSNSDSIKSDGVISTLLNVLGTYICCRMNMTPRCVTFKKQ</sequence>
<dbReference type="SUPFAM" id="SSF48452">
    <property type="entry name" value="TPR-like"/>
    <property type="match status" value="1"/>
</dbReference>
<dbReference type="PROSITE" id="PS50005">
    <property type="entry name" value="TPR"/>
    <property type="match status" value="1"/>
</dbReference>
<dbReference type="SMART" id="SM00028">
    <property type="entry name" value="TPR"/>
    <property type="match status" value="2"/>
</dbReference>
<evidence type="ECO:0000256" key="2">
    <source>
        <dbReference type="ARBA" id="ARBA00022803"/>
    </source>
</evidence>
<dbReference type="Gene3D" id="1.25.40.10">
    <property type="entry name" value="Tetratricopeptide repeat domain"/>
    <property type="match status" value="2"/>
</dbReference>
<keyword evidence="1" id="KW-0677">Repeat</keyword>
<reference evidence="4" key="1">
    <citation type="submission" date="2021-01" db="EMBL/GenBank/DDBJ databases">
        <authorList>
            <person name="Corre E."/>
            <person name="Pelletier E."/>
            <person name="Niang G."/>
            <person name="Scheremetjew M."/>
            <person name="Finn R."/>
            <person name="Kale V."/>
            <person name="Holt S."/>
            <person name="Cochrane G."/>
            <person name="Meng A."/>
            <person name="Brown T."/>
            <person name="Cohen L."/>
        </authorList>
    </citation>
    <scope>NUCLEOTIDE SEQUENCE</scope>
    <source>
        <strain evidence="4">MM31A-1</strain>
    </source>
</reference>
<accession>A0A7S3Q7F7</accession>
<evidence type="ECO:0000256" key="3">
    <source>
        <dbReference type="PROSITE-ProRule" id="PRU00339"/>
    </source>
</evidence>
<dbReference type="Pfam" id="PF13181">
    <property type="entry name" value="TPR_8"/>
    <property type="match status" value="1"/>
</dbReference>
<dbReference type="PANTHER" id="PTHR45641:SF19">
    <property type="entry name" value="NEPHROCYSTIN-3"/>
    <property type="match status" value="1"/>
</dbReference>
<organism evidence="4">
    <name type="scientific">Chaetoceros debilis</name>
    <dbReference type="NCBI Taxonomy" id="122233"/>
    <lineage>
        <taxon>Eukaryota</taxon>
        <taxon>Sar</taxon>
        <taxon>Stramenopiles</taxon>
        <taxon>Ochrophyta</taxon>
        <taxon>Bacillariophyta</taxon>
        <taxon>Coscinodiscophyceae</taxon>
        <taxon>Chaetocerotophycidae</taxon>
        <taxon>Chaetocerotales</taxon>
        <taxon>Chaetocerotaceae</taxon>
        <taxon>Chaetoceros</taxon>
    </lineage>
</organism>
<dbReference type="InterPro" id="IPR011990">
    <property type="entry name" value="TPR-like_helical_dom_sf"/>
</dbReference>
<evidence type="ECO:0008006" key="5">
    <source>
        <dbReference type="Google" id="ProtNLM"/>
    </source>
</evidence>